<accession>A0A418KQQ7</accession>
<name>A0A418KQQ7_9ACTN</name>
<evidence type="ECO:0000313" key="2">
    <source>
        <dbReference type="Proteomes" id="UP000284057"/>
    </source>
</evidence>
<dbReference type="EMBL" id="QUAL01000126">
    <property type="protein sequence ID" value="RIQ23157.1"/>
    <property type="molecule type" value="Genomic_DNA"/>
</dbReference>
<organism evidence="1 2">
    <name type="scientific">Jiangella rhizosphaerae</name>
    <dbReference type="NCBI Taxonomy" id="2293569"/>
    <lineage>
        <taxon>Bacteria</taxon>
        <taxon>Bacillati</taxon>
        <taxon>Actinomycetota</taxon>
        <taxon>Actinomycetes</taxon>
        <taxon>Jiangellales</taxon>
        <taxon>Jiangellaceae</taxon>
        <taxon>Jiangella</taxon>
    </lineage>
</organism>
<comment type="caution">
    <text evidence="1">The sequence shown here is derived from an EMBL/GenBank/DDBJ whole genome shotgun (WGS) entry which is preliminary data.</text>
</comment>
<protein>
    <submittedName>
        <fullName evidence="1">Uncharacterized protein</fullName>
    </submittedName>
</protein>
<reference evidence="1 2" key="1">
    <citation type="submission" date="2018-09" db="EMBL/GenBank/DDBJ databases">
        <title>Isolation, diversity and antifungal activity of actinobacteria from wheat.</title>
        <authorList>
            <person name="Han C."/>
        </authorList>
    </citation>
    <scope>NUCLEOTIDE SEQUENCE [LARGE SCALE GENOMIC DNA]</scope>
    <source>
        <strain evidence="1 2">NEAU-YY265</strain>
    </source>
</reference>
<dbReference type="Proteomes" id="UP000284057">
    <property type="component" value="Unassembled WGS sequence"/>
</dbReference>
<proteinExistence type="predicted"/>
<keyword evidence="2" id="KW-1185">Reference proteome</keyword>
<sequence length="305" mass="32358">METDDERTVPLELGTVGPAYADDDGETARPTPRWRLWTGLGAALVVGAVVGIVANNARNDAAEYAEVDLVRGSVDVEFGAPLSSNTQRLHVNLINTGPREVEILSVEIDGFRSVEDGESDDHAVTAAPGEWVRVQSTVEADCTTRPPGTLQVRVRTGSGEQTVVVTGQPGDDQLIWAWQGGCRSDSGTGVFIGDTRTVSADASGARIVLPVTNGADEPLTVTAMEATTPGFTMTTDPLPIDVDAGQTVQVETLWTVTDCEDAARFAEATVAVNIRNESMDTRVSQPLGNPTLIELVRLAVRVCET</sequence>
<dbReference type="AlphaFoldDB" id="A0A418KQQ7"/>
<gene>
    <name evidence="1" type="ORF">DY240_12885</name>
</gene>
<evidence type="ECO:0000313" key="1">
    <source>
        <dbReference type="EMBL" id="RIQ23157.1"/>
    </source>
</evidence>
<dbReference type="OrthoDB" id="5175589at2"/>
<dbReference type="RefSeq" id="WP_119660287.1">
    <property type="nucleotide sequence ID" value="NZ_QUAL01000126.1"/>
</dbReference>